<keyword evidence="2" id="KW-0472">Membrane</keyword>
<feature type="compositionally biased region" description="Low complexity" evidence="1">
    <location>
        <begin position="83"/>
        <end position="112"/>
    </location>
</feature>
<feature type="compositionally biased region" description="Polar residues" evidence="1">
    <location>
        <begin position="219"/>
        <end position="229"/>
    </location>
</feature>
<sequence length="294" mass="31289">MLNWTRNDGDPTDFWFDVLQIVDNEGSLNKELSLQVPGSGSPSGSMPFVFVRTGPHIIRGTTAESPNGFFNSTIPITAIAANSSTSSSSSSSSPSISYTSSSDPSTSHTSNADPSTLHTSNAEPSTSHTSNAEPSTSPTNSSLVIGATIGSVVPTVLIFAVLAVFCMHRRMRKRKDIRSRPRKLRSARSSAYELTSFPQAPHAAASDLFNERPSQSLNRFSTRSASSFYPPSPGFPREMMSVPRSQTGPGAPSTEAADVNSARFTWSSQASSARTAKSRLETSVSPPPPPTESQ</sequence>
<dbReference type="HOGENOM" id="CLU_963305_0_0_1"/>
<feature type="compositionally biased region" description="Polar residues" evidence="1">
    <location>
        <begin position="113"/>
        <end position="140"/>
    </location>
</feature>
<gene>
    <name evidence="3" type="ORF">GYMLUDRAFT_248855</name>
</gene>
<feature type="compositionally biased region" description="Polar residues" evidence="1">
    <location>
        <begin position="262"/>
        <end position="275"/>
    </location>
</feature>
<feature type="compositionally biased region" description="Pro residues" evidence="1">
    <location>
        <begin position="285"/>
        <end position="294"/>
    </location>
</feature>
<evidence type="ECO:0000313" key="4">
    <source>
        <dbReference type="Proteomes" id="UP000053593"/>
    </source>
</evidence>
<reference evidence="3 4" key="1">
    <citation type="submission" date="2014-04" db="EMBL/GenBank/DDBJ databases">
        <title>Evolutionary Origins and Diversification of the Mycorrhizal Mutualists.</title>
        <authorList>
            <consortium name="DOE Joint Genome Institute"/>
            <consortium name="Mycorrhizal Genomics Consortium"/>
            <person name="Kohler A."/>
            <person name="Kuo A."/>
            <person name="Nagy L.G."/>
            <person name="Floudas D."/>
            <person name="Copeland A."/>
            <person name="Barry K.W."/>
            <person name="Cichocki N."/>
            <person name="Veneault-Fourrey C."/>
            <person name="LaButti K."/>
            <person name="Lindquist E.A."/>
            <person name="Lipzen A."/>
            <person name="Lundell T."/>
            <person name="Morin E."/>
            <person name="Murat C."/>
            <person name="Riley R."/>
            <person name="Ohm R."/>
            <person name="Sun H."/>
            <person name="Tunlid A."/>
            <person name="Henrissat B."/>
            <person name="Grigoriev I.V."/>
            <person name="Hibbett D.S."/>
            <person name="Martin F."/>
        </authorList>
    </citation>
    <scope>NUCLEOTIDE SEQUENCE [LARGE SCALE GENOMIC DNA]</scope>
    <source>
        <strain evidence="3 4">FD-317 M1</strain>
    </source>
</reference>
<proteinExistence type="predicted"/>
<feature type="transmembrane region" description="Helical" evidence="2">
    <location>
        <begin position="143"/>
        <end position="165"/>
    </location>
</feature>
<evidence type="ECO:0000256" key="2">
    <source>
        <dbReference type="SAM" id="Phobius"/>
    </source>
</evidence>
<evidence type="ECO:0000256" key="1">
    <source>
        <dbReference type="SAM" id="MobiDB-lite"/>
    </source>
</evidence>
<dbReference type="AlphaFoldDB" id="A0A0D0CJN7"/>
<feature type="region of interest" description="Disordered" evidence="1">
    <location>
        <begin position="219"/>
        <end position="294"/>
    </location>
</feature>
<accession>A0A0D0CJN7</accession>
<dbReference type="EMBL" id="KN834808">
    <property type="protein sequence ID" value="KIK55253.1"/>
    <property type="molecule type" value="Genomic_DNA"/>
</dbReference>
<protein>
    <submittedName>
        <fullName evidence="3">Unplaced genomic scaffold GYMLUscaffold_60, whole genome shotgun sequence</fullName>
    </submittedName>
</protein>
<evidence type="ECO:0000313" key="3">
    <source>
        <dbReference type="EMBL" id="KIK55253.1"/>
    </source>
</evidence>
<keyword evidence="4" id="KW-1185">Reference proteome</keyword>
<name>A0A0D0CJN7_9AGAR</name>
<dbReference type="Proteomes" id="UP000053593">
    <property type="component" value="Unassembled WGS sequence"/>
</dbReference>
<keyword evidence="2" id="KW-0812">Transmembrane</keyword>
<organism evidence="3 4">
    <name type="scientific">Collybiopsis luxurians FD-317 M1</name>
    <dbReference type="NCBI Taxonomy" id="944289"/>
    <lineage>
        <taxon>Eukaryota</taxon>
        <taxon>Fungi</taxon>
        <taxon>Dikarya</taxon>
        <taxon>Basidiomycota</taxon>
        <taxon>Agaricomycotina</taxon>
        <taxon>Agaricomycetes</taxon>
        <taxon>Agaricomycetidae</taxon>
        <taxon>Agaricales</taxon>
        <taxon>Marasmiineae</taxon>
        <taxon>Omphalotaceae</taxon>
        <taxon>Collybiopsis</taxon>
        <taxon>Collybiopsis luxurians</taxon>
    </lineage>
</organism>
<keyword evidence="2" id="KW-1133">Transmembrane helix</keyword>
<feature type="region of interest" description="Disordered" evidence="1">
    <location>
        <begin position="83"/>
        <end position="140"/>
    </location>
</feature>